<evidence type="ECO:0000256" key="4">
    <source>
        <dbReference type="ARBA" id="ARBA00022771"/>
    </source>
</evidence>
<dbReference type="OrthoDB" id="9803906at2"/>
<dbReference type="InterPro" id="IPR003593">
    <property type="entry name" value="AAA+_ATPase"/>
</dbReference>
<dbReference type="GO" id="GO:0140664">
    <property type="term" value="F:ATP-dependent DNA damage sensor activity"/>
    <property type="evidence" value="ECO:0007669"/>
    <property type="project" value="InterPro"/>
</dbReference>
<dbReference type="InterPro" id="IPR014721">
    <property type="entry name" value="Ribsml_uS5_D2-typ_fold_subgr"/>
</dbReference>
<keyword evidence="1 12" id="KW-0479">Metal-binding</keyword>
<evidence type="ECO:0000259" key="15">
    <source>
        <dbReference type="PROSITE" id="PS50162"/>
    </source>
</evidence>
<evidence type="ECO:0000256" key="5">
    <source>
        <dbReference type="ARBA" id="ARBA00022801"/>
    </source>
</evidence>
<protein>
    <recommendedName>
        <fullName evidence="12 13">DNA repair protein RadA</fullName>
    </recommendedName>
</protein>
<dbReference type="NCBIfam" id="TIGR00416">
    <property type="entry name" value="sms"/>
    <property type="match status" value="1"/>
</dbReference>
<dbReference type="FunFam" id="3.40.50.300:FF:000050">
    <property type="entry name" value="DNA repair protein RadA"/>
    <property type="match status" value="1"/>
</dbReference>
<evidence type="ECO:0000256" key="2">
    <source>
        <dbReference type="ARBA" id="ARBA00022741"/>
    </source>
</evidence>
<dbReference type="HAMAP" id="MF_01498">
    <property type="entry name" value="RadA_bact"/>
    <property type="match status" value="1"/>
</dbReference>
<dbReference type="PRINTS" id="PR01874">
    <property type="entry name" value="DNAREPAIRADA"/>
</dbReference>
<comment type="similarity">
    <text evidence="12 14">Belongs to the RecA family. RadA subfamily.</text>
</comment>
<evidence type="ECO:0000256" key="3">
    <source>
        <dbReference type="ARBA" id="ARBA00022763"/>
    </source>
</evidence>
<feature type="domain" description="RecA family profile 1" evidence="15">
    <location>
        <begin position="84"/>
        <end position="233"/>
    </location>
</feature>
<evidence type="ECO:0000256" key="12">
    <source>
        <dbReference type="HAMAP-Rule" id="MF_01498"/>
    </source>
</evidence>
<comment type="function">
    <text evidence="12">Plays a role in repairing double-strand DNA breaks, probably involving stabilizing or processing branched DNA or blocked replication forks.</text>
</comment>
<keyword evidence="6 14" id="KW-0862">Zinc</keyword>
<name>A0A6L6YHG8_9BURK</name>
<keyword evidence="3 12" id="KW-0227">DNA damage</keyword>
<dbReference type="GO" id="GO:0004252">
    <property type="term" value="F:serine-type endopeptidase activity"/>
    <property type="evidence" value="ECO:0007669"/>
    <property type="project" value="InterPro"/>
</dbReference>
<dbReference type="Gene3D" id="3.30.230.10">
    <property type="match status" value="1"/>
</dbReference>
<dbReference type="InterPro" id="IPR008269">
    <property type="entry name" value="Lon_proteolytic"/>
</dbReference>
<dbReference type="GO" id="GO:0006508">
    <property type="term" value="P:proteolysis"/>
    <property type="evidence" value="ECO:0007669"/>
    <property type="project" value="InterPro"/>
</dbReference>
<feature type="short sequence motif" description="RadA KNRFG motif" evidence="12">
    <location>
        <begin position="270"/>
        <end position="274"/>
    </location>
</feature>
<feature type="region of interest" description="Lon-protease-like" evidence="12">
    <location>
        <begin position="369"/>
        <end position="484"/>
    </location>
</feature>
<evidence type="ECO:0000256" key="13">
    <source>
        <dbReference type="NCBIfam" id="TIGR00416"/>
    </source>
</evidence>
<evidence type="ECO:0000256" key="14">
    <source>
        <dbReference type="RuleBase" id="RU003555"/>
    </source>
</evidence>
<keyword evidence="10 12" id="KW-0234">DNA repair</keyword>
<evidence type="ECO:0000256" key="7">
    <source>
        <dbReference type="ARBA" id="ARBA00022840"/>
    </source>
</evidence>
<dbReference type="InterPro" id="IPR041166">
    <property type="entry name" value="Rubredoxin_2"/>
</dbReference>
<reference evidence="16 17" key="1">
    <citation type="submission" date="2019-12" db="EMBL/GenBank/DDBJ databases">
        <title>Microbes associate with the intestines of laboratory mice.</title>
        <authorList>
            <person name="Navarre W."/>
            <person name="Wong E."/>
        </authorList>
    </citation>
    <scope>NUCLEOTIDE SEQUENCE [LARGE SCALE GENOMIC DNA]</scope>
    <source>
        <strain evidence="16 17">NM82_D38</strain>
    </source>
</reference>
<proteinExistence type="inferred from homology"/>
<keyword evidence="4 14" id="KW-0863">Zinc-finger</keyword>
<dbReference type="RefSeq" id="WP_160334645.1">
    <property type="nucleotide sequence ID" value="NZ_WSRP01000007.1"/>
</dbReference>
<dbReference type="SUPFAM" id="SSF54211">
    <property type="entry name" value="Ribosomal protein S5 domain 2-like"/>
    <property type="match status" value="1"/>
</dbReference>
<accession>A0A6L6YHG8</accession>
<evidence type="ECO:0000256" key="1">
    <source>
        <dbReference type="ARBA" id="ARBA00022723"/>
    </source>
</evidence>
<dbReference type="GO" id="GO:0003684">
    <property type="term" value="F:damaged DNA binding"/>
    <property type="evidence" value="ECO:0007669"/>
    <property type="project" value="InterPro"/>
</dbReference>
<sequence length="484" mass="52398">MASKSKTKTAWVCSECGYDAPKWFGQCPSCKAYNTMKEFRIEAESTNRFARAESKSASSTAGRGRASLAGTSDIVDLSEIEAKESPRILIGFAELERALGGGFVPGSVVLIGGDPGIGKSTLLLQSMCKMVALGQVCLYASGEESPTQVALRAQRLEVSTKGLKFISEIQLEKIEAVIDDVSPQWVVIDSIQTLFSEELSAAPGSVSQVKECAARLTRIAKRKGIGVIFVGHVTKEGAMAGPRVLEHMVDTVLYFEGDPESNYRILRACKNRFGSVNEIGVFGMTDKGLRGVRNPSALFLAERREGVPGSVTFINLEGTRPILIEIQALVDKSMLPNPKRLTVGTDGQRLTMLLAILHRHVNLPTYDQDVFLNAVGGIKITETASDLAVLTAIVSSMCNRPVSSKTAIFGEVGLGGEIRPVARGQERIREAAKLGFSRLIVPLKNKAQDIPGVEIVGVDNLKEAMRIIFGSTVRRHDEEVYPEE</sequence>
<dbReference type="SUPFAM" id="SSF52540">
    <property type="entry name" value="P-loop containing nucleoside triphosphate hydrolases"/>
    <property type="match status" value="1"/>
</dbReference>
<evidence type="ECO:0000256" key="10">
    <source>
        <dbReference type="ARBA" id="ARBA00023204"/>
    </source>
</evidence>
<dbReference type="AlphaFoldDB" id="A0A6L6YHG8"/>
<evidence type="ECO:0000313" key="16">
    <source>
        <dbReference type="EMBL" id="MVX56209.1"/>
    </source>
</evidence>
<keyword evidence="7 12" id="KW-0067">ATP-binding</keyword>
<dbReference type="GO" id="GO:0005524">
    <property type="term" value="F:ATP binding"/>
    <property type="evidence" value="ECO:0007669"/>
    <property type="project" value="UniProtKB-UniRule"/>
</dbReference>
<dbReference type="GO" id="GO:0008270">
    <property type="term" value="F:zinc ion binding"/>
    <property type="evidence" value="ECO:0007669"/>
    <property type="project" value="UniProtKB-KW"/>
</dbReference>
<dbReference type="InterPro" id="IPR020568">
    <property type="entry name" value="Ribosomal_Su5_D2-typ_SF"/>
</dbReference>
<dbReference type="Pfam" id="PF05362">
    <property type="entry name" value="Lon_C"/>
    <property type="match status" value="1"/>
</dbReference>
<dbReference type="PANTHER" id="PTHR32472:SF10">
    <property type="entry name" value="DNA REPAIR PROTEIN RADA-LIKE PROTEIN"/>
    <property type="match status" value="1"/>
</dbReference>
<keyword evidence="17" id="KW-1185">Reference proteome</keyword>
<comment type="domain">
    <text evidence="12">The middle region has homology to RecA with ATPase motifs including the RadA KNRFG motif, while the C-terminus is homologous to Lon protease.</text>
</comment>
<comment type="caution">
    <text evidence="16">The sequence shown here is derived from an EMBL/GenBank/DDBJ whole genome shotgun (WGS) entry which is preliminary data.</text>
</comment>
<comment type="function">
    <text evidence="14">DNA-dependent ATPase involved in processing of recombination intermediates, plays a role in repairing DNA breaks. Stimulates the branch migration of RecA-mediated strand transfer reactions, allowing the 3' invading strand to extend heteroduplex DNA faster. Binds ssDNA in the presence of ADP but not other nucleotides, has ATPase activity that is stimulated by ssDNA and various branched DNA structures, but inhibited by SSB. Does not have RecA's homology-searching function.</text>
</comment>
<gene>
    <name evidence="12 16" type="primary">radA</name>
    <name evidence="16" type="ORF">E5987_03185</name>
</gene>
<feature type="binding site" evidence="12">
    <location>
        <begin position="113"/>
        <end position="120"/>
    </location>
    <ligand>
        <name>ATP</name>
        <dbReference type="ChEBI" id="CHEBI:30616"/>
    </ligand>
</feature>
<evidence type="ECO:0000256" key="11">
    <source>
        <dbReference type="ARBA" id="ARBA00025580"/>
    </source>
</evidence>
<comment type="function">
    <text evidence="11">Can catalyze the hydrolysis of ATP in the presence of single-stranded DNA, the ATP-dependent uptake of single-stranded DNA by duplex DNA, and the ATP-dependent hybridization of homologous single-stranded DNAs. It interacts with LexA causing its activation and leading to its autocatalytic cleavage.</text>
</comment>
<dbReference type="GO" id="GO:0005829">
    <property type="term" value="C:cytosol"/>
    <property type="evidence" value="ECO:0007669"/>
    <property type="project" value="TreeGrafter"/>
</dbReference>
<dbReference type="GO" id="GO:0004176">
    <property type="term" value="F:ATP-dependent peptidase activity"/>
    <property type="evidence" value="ECO:0007669"/>
    <property type="project" value="InterPro"/>
</dbReference>
<dbReference type="Proteomes" id="UP000472580">
    <property type="component" value="Unassembled WGS sequence"/>
</dbReference>
<keyword evidence="9 12" id="KW-0238">DNA-binding</keyword>
<evidence type="ECO:0000256" key="6">
    <source>
        <dbReference type="ARBA" id="ARBA00022833"/>
    </source>
</evidence>
<dbReference type="EMBL" id="WSRP01000007">
    <property type="protein sequence ID" value="MVX56209.1"/>
    <property type="molecule type" value="Genomic_DNA"/>
</dbReference>
<dbReference type="Pfam" id="PF13481">
    <property type="entry name" value="AAA_25"/>
    <property type="match status" value="1"/>
</dbReference>
<dbReference type="InterPro" id="IPR020588">
    <property type="entry name" value="RecA_ATP-bd"/>
</dbReference>
<evidence type="ECO:0000256" key="8">
    <source>
        <dbReference type="ARBA" id="ARBA00023016"/>
    </source>
</evidence>
<keyword evidence="5" id="KW-0378">Hydrolase</keyword>
<keyword evidence="2 12" id="KW-0547">Nucleotide-binding</keyword>
<evidence type="ECO:0000256" key="9">
    <source>
        <dbReference type="ARBA" id="ARBA00023125"/>
    </source>
</evidence>
<dbReference type="CDD" id="cd01121">
    <property type="entry name" value="RadA_SMS_N"/>
    <property type="match status" value="1"/>
</dbReference>
<keyword evidence="8 12" id="KW-0346">Stress response</keyword>
<dbReference type="PANTHER" id="PTHR32472">
    <property type="entry name" value="DNA REPAIR PROTEIN RADA"/>
    <property type="match status" value="1"/>
</dbReference>
<dbReference type="Pfam" id="PF18073">
    <property type="entry name" value="Zn_ribbon_LapB"/>
    <property type="match status" value="1"/>
</dbReference>
<dbReference type="PROSITE" id="PS50162">
    <property type="entry name" value="RECA_2"/>
    <property type="match status" value="1"/>
</dbReference>
<dbReference type="Gene3D" id="3.40.50.300">
    <property type="entry name" value="P-loop containing nucleotide triphosphate hydrolases"/>
    <property type="match status" value="1"/>
</dbReference>
<dbReference type="InterPro" id="IPR027417">
    <property type="entry name" value="P-loop_NTPase"/>
</dbReference>
<dbReference type="SMART" id="SM00382">
    <property type="entry name" value="AAA"/>
    <property type="match status" value="1"/>
</dbReference>
<dbReference type="InterPro" id="IPR004504">
    <property type="entry name" value="DNA_repair_RadA"/>
</dbReference>
<dbReference type="GO" id="GO:0000725">
    <property type="term" value="P:recombinational repair"/>
    <property type="evidence" value="ECO:0007669"/>
    <property type="project" value="UniProtKB-UniRule"/>
</dbReference>
<evidence type="ECO:0000313" key="17">
    <source>
        <dbReference type="Proteomes" id="UP000472580"/>
    </source>
</evidence>
<organism evidence="16 17">
    <name type="scientific">Parasutterella muris</name>
    <dbReference type="NCBI Taxonomy" id="2565572"/>
    <lineage>
        <taxon>Bacteria</taxon>
        <taxon>Pseudomonadati</taxon>
        <taxon>Pseudomonadota</taxon>
        <taxon>Betaproteobacteria</taxon>
        <taxon>Burkholderiales</taxon>
        <taxon>Sutterellaceae</taxon>
        <taxon>Parasutterella</taxon>
    </lineage>
</organism>